<proteinExistence type="predicted"/>
<reference evidence="1" key="1">
    <citation type="submission" date="2019-07" db="EMBL/GenBank/DDBJ databases">
        <authorList>
            <person name="Dittberner H."/>
        </authorList>
    </citation>
    <scope>NUCLEOTIDE SEQUENCE [LARGE SCALE GENOMIC DNA]</scope>
</reference>
<dbReference type="EMBL" id="CABITT030000007">
    <property type="protein sequence ID" value="VVB11996.1"/>
    <property type="molecule type" value="Genomic_DNA"/>
</dbReference>
<name>A0A565CEH1_9BRAS</name>
<dbReference type="Proteomes" id="UP000489600">
    <property type="component" value="Unassembled WGS sequence"/>
</dbReference>
<keyword evidence="2" id="KW-1185">Reference proteome</keyword>
<gene>
    <name evidence="1" type="ORF">ANE_LOCUS22440</name>
</gene>
<evidence type="ECO:0000313" key="1">
    <source>
        <dbReference type="EMBL" id="VVB11996.1"/>
    </source>
</evidence>
<protein>
    <submittedName>
        <fullName evidence="1">Uncharacterized protein</fullName>
    </submittedName>
</protein>
<accession>A0A565CEH1</accession>
<dbReference type="AlphaFoldDB" id="A0A565CEH1"/>
<sequence>MNRMRVSNGVMGREFVELRVVVKEVGFTRIHIDIQKLMGKALGRIFLYAYVAQTCDNGVRYHQLKFSAHSDL</sequence>
<organism evidence="1 2">
    <name type="scientific">Arabis nemorensis</name>
    <dbReference type="NCBI Taxonomy" id="586526"/>
    <lineage>
        <taxon>Eukaryota</taxon>
        <taxon>Viridiplantae</taxon>
        <taxon>Streptophyta</taxon>
        <taxon>Embryophyta</taxon>
        <taxon>Tracheophyta</taxon>
        <taxon>Spermatophyta</taxon>
        <taxon>Magnoliopsida</taxon>
        <taxon>eudicotyledons</taxon>
        <taxon>Gunneridae</taxon>
        <taxon>Pentapetalae</taxon>
        <taxon>rosids</taxon>
        <taxon>malvids</taxon>
        <taxon>Brassicales</taxon>
        <taxon>Brassicaceae</taxon>
        <taxon>Arabideae</taxon>
        <taxon>Arabis</taxon>
    </lineage>
</organism>
<evidence type="ECO:0000313" key="2">
    <source>
        <dbReference type="Proteomes" id="UP000489600"/>
    </source>
</evidence>
<comment type="caution">
    <text evidence="1">The sequence shown here is derived from an EMBL/GenBank/DDBJ whole genome shotgun (WGS) entry which is preliminary data.</text>
</comment>